<organism evidence="1">
    <name type="scientific">Brassica cretica</name>
    <name type="common">Mustard</name>
    <dbReference type="NCBI Taxonomy" id="69181"/>
    <lineage>
        <taxon>Eukaryota</taxon>
        <taxon>Viridiplantae</taxon>
        <taxon>Streptophyta</taxon>
        <taxon>Embryophyta</taxon>
        <taxon>Tracheophyta</taxon>
        <taxon>Spermatophyta</taxon>
        <taxon>Magnoliopsida</taxon>
        <taxon>eudicotyledons</taxon>
        <taxon>Gunneridae</taxon>
        <taxon>Pentapetalae</taxon>
        <taxon>rosids</taxon>
        <taxon>malvids</taxon>
        <taxon>Brassicales</taxon>
        <taxon>Brassicaceae</taxon>
        <taxon>Brassiceae</taxon>
        <taxon>Brassica</taxon>
    </lineage>
</organism>
<reference evidence="1" key="1">
    <citation type="submission" date="2019-12" db="EMBL/GenBank/DDBJ databases">
        <title>Genome sequencing and annotation of Brassica cretica.</title>
        <authorList>
            <person name="Studholme D.J."/>
            <person name="Sarris P.F."/>
        </authorList>
    </citation>
    <scope>NUCLEOTIDE SEQUENCE</scope>
    <source>
        <strain evidence="1">PFS-102/07</strain>
        <tissue evidence="1">Leaf</tissue>
    </source>
</reference>
<sequence length="267" mass="30233">MFPLKNLVTPASWGKERRVITRSKAHAAGNTSYGEDNTLLTIVARGSAGSVMDLGFHGPYFRCSFGYVIAKVANVRFLVSRFPSLSAFTASDFGFFFGQLLLVLLSIVGDVAGIQVDMLDFIGLRVLNRRPVEWGCEVEFSSADFCRSAKEDRTVPCRQGFDLFCQGIHEFVLFFRPLFVRGEHLFESSRTLVSQRSRISANTTRQAIRIRNKDEKDKKSKREQSRSYSEFAFERYNKVRAWATRGVGEIPSSKTLKLLNLIESQLE</sequence>
<gene>
    <name evidence="1" type="ORF">F2Q70_00003791</name>
</gene>
<evidence type="ECO:0000313" key="1">
    <source>
        <dbReference type="EMBL" id="KAF2576233.1"/>
    </source>
</evidence>
<proteinExistence type="predicted"/>
<comment type="caution">
    <text evidence="1">The sequence shown here is derived from an EMBL/GenBank/DDBJ whole genome shotgun (WGS) entry which is preliminary data.</text>
</comment>
<protein>
    <submittedName>
        <fullName evidence="1">Uncharacterized protein</fullName>
    </submittedName>
</protein>
<accession>A0A8S9J3M9</accession>
<name>A0A8S9J3M9_BRACR</name>
<dbReference type="AlphaFoldDB" id="A0A8S9J3M9"/>
<dbReference type="EMBL" id="QGKY02001015">
    <property type="protein sequence ID" value="KAF2576233.1"/>
    <property type="molecule type" value="Genomic_DNA"/>
</dbReference>